<dbReference type="EMBL" id="CM026423">
    <property type="protein sequence ID" value="KAG0584935.1"/>
    <property type="molecule type" value="Genomic_DNA"/>
</dbReference>
<keyword evidence="1" id="KW-0472">Membrane</keyword>
<evidence type="ECO:0000313" key="3">
    <source>
        <dbReference type="EMBL" id="KAG0584937.1"/>
    </source>
</evidence>
<feature type="transmembrane region" description="Helical" evidence="1">
    <location>
        <begin position="222"/>
        <end position="247"/>
    </location>
</feature>
<evidence type="ECO:0000313" key="4">
    <source>
        <dbReference type="Proteomes" id="UP000822688"/>
    </source>
</evidence>
<keyword evidence="1" id="KW-0812">Transmembrane</keyword>
<dbReference type="AlphaFoldDB" id="A0A8T0IPI5"/>
<keyword evidence="4" id="KW-1185">Reference proteome</keyword>
<proteinExistence type="predicted"/>
<gene>
    <name evidence="3" type="ORF">KC19_3G245000</name>
</gene>
<sequence length="302" mass="34118">MALVTVPSPLHQHESGLYMNSALTASSWDTSFDDRCVQTSSQRMNWPVAPLWNLSQFEKGDHLYNYPPGHKRALTHHGIYDGVRYVYHFDDSDPKTDDLYEKCGACKYIGRARRADLFSRGFPPSGVRKSCLRCFSNGRSIGRVKYEVGLLPRVWSGLIKPGTKSMRQSRAPDDVVRDAEYFYKGDAFGQYSERSRGIAHNCEAFAYYCKTGCYGSKQVTRVLFAITFILGQPLAALGAVGAAKLYLKRRGLKKIAYAMSKTAIQYPAQSLYSLGFSHDQFPSFSWRNIPCADGRPRYHLLQ</sequence>
<reference evidence="3" key="1">
    <citation type="submission" date="2020-06" db="EMBL/GenBank/DDBJ databases">
        <title>WGS assembly of Ceratodon purpureus strain R40.</title>
        <authorList>
            <person name="Carey S.B."/>
            <person name="Jenkins J."/>
            <person name="Shu S."/>
            <person name="Lovell J.T."/>
            <person name="Sreedasyam A."/>
            <person name="Maumus F."/>
            <person name="Tiley G.P."/>
            <person name="Fernandez-Pozo N."/>
            <person name="Barry K."/>
            <person name="Chen C."/>
            <person name="Wang M."/>
            <person name="Lipzen A."/>
            <person name="Daum C."/>
            <person name="Saski C.A."/>
            <person name="Payton A.C."/>
            <person name="Mcbreen J.C."/>
            <person name="Conrad R.E."/>
            <person name="Kollar L.M."/>
            <person name="Olsson S."/>
            <person name="Huttunen S."/>
            <person name="Landis J.B."/>
            <person name="Wickett N.J."/>
            <person name="Johnson M.G."/>
            <person name="Rensing S.A."/>
            <person name="Grimwood J."/>
            <person name="Schmutz J."/>
            <person name="Mcdaniel S.F."/>
        </authorList>
    </citation>
    <scope>NUCLEOTIDE SEQUENCE</scope>
    <source>
        <strain evidence="3">R40</strain>
    </source>
</reference>
<dbReference type="EMBL" id="CM026423">
    <property type="protein sequence ID" value="KAG0584938.1"/>
    <property type="molecule type" value="Genomic_DNA"/>
</dbReference>
<dbReference type="Proteomes" id="UP000822688">
    <property type="component" value="Chromosome 3"/>
</dbReference>
<evidence type="ECO:0000256" key="1">
    <source>
        <dbReference type="SAM" id="Phobius"/>
    </source>
</evidence>
<keyword evidence="1" id="KW-1133">Transmembrane helix</keyword>
<dbReference type="Gene3D" id="3.90.1720.10">
    <property type="entry name" value="endopeptidase domain like (from Nostoc punctiforme)"/>
    <property type="match status" value="1"/>
</dbReference>
<name>A0A8T0IPI5_CERPU</name>
<organism evidence="3 4">
    <name type="scientific">Ceratodon purpureus</name>
    <name type="common">Fire moss</name>
    <name type="synonym">Dicranum purpureum</name>
    <dbReference type="NCBI Taxonomy" id="3225"/>
    <lineage>
        <taxon>Eukaryota</taxon>
        <taxon>Viridiplantae</taxon>
        <taxon>Streptophyta</taxon>
        <taxon>Embryophyta</taxon>
        <taxon>Bryophyta</taxon>
        <taxon>Bryophytina</taxon>
        <taxon>Bryopsida</taxon>
        <taxon>Dicranidae</taxon>
        <taxon>Pseudoditrichales</taxon>
        <taxon>Ditrichaceae</taxon>
        <taxon>Ceratodon</taxon>
    </lineage>
</organism>
<dbReference type="Pfam" id="PF04970">
    <property type="entry name" value="LRAT"/>
    <property type="match status" value="1"/>
</dbReference>
<dbReference type="EMBL" id="CM026423">
    <property type="protein sequence ID" value="KAG0584936.1"/>
    <property type="molecule type" value="Genomic_DNA"/>
</dbReference>
<evidence type="ECO:0000259" key="2">
    <source>
        <dbReference type="Pfam" id="PF04970"/>
    </source>
</evidence>
<dbReference type="InterPro" id="IPR007053">
    <property type="entry name" value="LRAT_dom"/>
</dbReference>
<dbReference type="EMBL" id="CM026423">
    <property type="protein sequence ID" value="KAG0584937.1"/>
    <property type="molecule type" value="Genomic_DNA"/>
</dbReference>
<feature type="domain" description="LRAT" evidence="2">
    <location>
        <begin position="56"/>
        <end position="213"/>
    </location>
</feature>
<dbReference type="PANTHER" id="PTHR46137:SF1">
    <property type="entry name" value="LRAT DOMAIN-CONTAINING PROTEIN"/>
    <property type="match status" value="1"/>
</dbReference>
<dbReference type="PANTHER" id="PTHR46137">
    <property type="entry name" value="OS05G0310600 PROTEIN"/>
    <property type="match status" value="1"/>
</dbReference>
<protein>
    <recommendedName>
        <fullName evidence="2">LRAT domain-containing protein</fullName>
    </recommendedName>
</protein>
<accession>A0A8T0IPI5</accession>
<comment type="caution">
    <text evidence="3">The sequence shown here is derived from an EMBL/GenBank/DDBJ whole genome shotgun (WGS) entry which is preliminary data.</text>
</comment>